<evidence type="ECO:0000313" key="5">
    <source>
        <dbReference type="Proteomes" id="UP001515480"/>
    </source>
</evidence>
<dbReference type="AlphaFoldDB" id="A0AB34JM80"/>
<accession>A0AB34JM80</accession>
<sequence>MLTAASSPEECAAWLHANLPEAYAAHASAAARANALTGAALFALREDSMGGLLGIHTFGARRKLTLLLKQTADKAPAPPTVTESAQCPAQPAEEAAPEADTIAPLPADECDQQMGDECMSLGDAQWVVSRLNTLLDSEQTCAWAGSEVRAARLSELTKLRAACELPSVSIVVVGNTGAGKSTLLNALLQETNILPTNGMRACTASLVELRHESTTADAPLYRGEVEFLSVAEWEKELADMIDDLTTHDGSNAGRVSVAEVQPEHPSYASWCRLYAVYGDVFKQRERTSETTADGKALYRNPTVAALTEKLKRTRHITRELGTTKSVTAHEASTFRKLLEAFMDSKSDLVTCNGKCPIGPFGKVQCRCGTYWPIVKQVRLYSRRWDILKTGAVLVDAPGVHDDNSARDGVVRTKLKEADAIWIVSNIVRAVNDKTAKDLLGEQFRRQMLMDGQYNSLTFIATQSDVIERSEAIRSLRLPPSSTLRECAEKRNRYTRRRLREDFRAGLQELARDAGDASFKESAFELPVFTVSSVEFQKLSGLRPRDGAARVWDSVEQTMIPQLVRYVQRAALSRRKVITLRRCEAVRDFTRDVNKLLQQEGKVPAATRAAAKEVYELQAKALREVLTVATDAAGGKVAESFDSTVAPQLKAGADAASEQALKIMQQWGVSVTQGGLHWATYKASCRRDGVWRVNMNEALVEPIFKAVSTHWEKAFVSGLHKILAELEEQVKTELNAFQPKLLAALDGVDYPRAVASGLQGAQFDGVFAILRTAVANLKHAASKQQRDLSRSLEPLVQQHMIPGYQKANAESGTGSHRRRVELLESHARREAKQMFKDAAGEVVKQMTSMREGMGARLRLEVVDASLQLLRTTYTPLWDEMGENCLAARRLLQPKVAELLLGAERAVRRLGSDRGAPSNSVADGAEDPGDELIDTTEIHQQAKRQRQLEETIDLSAVEGAPLQPVTASASQVRIKPEVTSPKMVKEE</sequence>
<dbReference type="Pfam" id="PF00350">
    <property type="entry name" value="Dynamin_N"/>
    <property type="match status" value="1"/>
</dbReference>
<proteinExistence type="predicted"/>
<feature type="domain" description="Dynamin N-terminal" evidence="2">
    <location>
        <begin position="170"/>
        <end position="438"/>
    </location>
</feature>
<evidence type="ECO:0000256" key="1">
    <source>
        <dbReference type="SAM" id="MobiDB-lite"/>
    </source>
</evidence>
<dbReference type="InterPro" id="IPR027417">
    <property type="entry name" value="P-loop_NTPase"/>
</dbReference>
<dbReference type="EMBL" id="JBGBPQ010000007">
    <property type="protein sequence ID" value="KAL1521754.1"/>
    <property type="molecule type" value="Genomic_DNA"/>
</dbReference>
<gene>
    <name evidence="4" type="ORF">AB1Y20_021408</name>
</gene>
<feature type="region of interest" description="Disordered" evidence="1">
    <location>
        <begin position="958"/>
        <end position="985"/>
    </location>
</feature>
<comment type="caution">
    <text evidence="4">The sequence shown here is derived from an EMBL/GenBank/DDBJ whole genome shotgun (WGS) entry which is preliminary data.</text>
</comment>
<keyword evidence="5" id="KW-1185">Reference proteome</keyword>
<dbReference type="Pfam" id="PF24564">
    <property type="entry name" value="DUF7605"/>
    <property type="match status" value="1"/>
</dbReference>
<reference evidence="4 5" key="1">
    <citation type="journal article" date="2024" name="Science">
        <title>Giant polyketide synthase enzymes in the biosynthesis of giant marine polyether toxins.</title>
        <authorList>
            <person name="Fallon T.R."/>
            <person name="Shende V.V."/>
            <person name="Wierzbicki I.H."/>
            <person name="Pendleton A.L."/>
            <person name="Watervoot N.F."/>
            <person name="Auber R.P."/>
            <person name="Gonzalez D.J."/>
            <person name="Wisecaver J.H."/>
            <person name="Moore B.S."/>
        </authorList>
    </citation>
    <scope>NUCLEOTIDE SEQUENCE [LARGE SCALE GENOMIC DNA]</scope>
    <source>
        <strain evidence="4 5">12B1</strain>
    </source>
</reference>
<feature type="domain" description="DUF7605" evidence="3">
    <location>
        <begin position="673"/>
        <end position="829"/>
    </location>
</feature>
<evidence type="ECO:0000259" key="3">
    <source>
        <dbReference type="Pfam" id="PF24564"/>
    </source>
</evidence>
<dbReference type="PANTHER" id="PTHR36681:SF3">
    <property type="entry name" value="NUCLEAR GTPASE, GERMINAL CENTER-ASSOCIATED, TANDEM DUPLICATE 3"/>
    <property type="match status" value="1"/>
</dbReference>
<dbReference type="Proteomes" id="UP001515480">
    <property type="component" value="Unassembled WGS sequence"/>
</dbReference>
<evidence type="ECO:0000259" key="2">
    <source>
        <dbReference type="Pfam" id="PF00350"/>
    </source>
</evidence>
<name>A0AB34JM80_PRYPA</name>
<feature type="region of interest" description="Disordered" evidence="1">
    <location>
        <begin position="909"/>
        <end position="929"/>
    </location>
</feature>
<dbReference type="SUPFAM" id="SSF52540">
    <property type="entry name" value="P-loop containing nucleoside triphosphate hydrolases"/>
    <property type="match status" value="1"/>
</dbReference>
<dbReference type="InterPro" id="IPR056024">
    <property type="entry name" value="DUF7605"/>
</dbReference>
<protein>
    <recommendedName>
        <fullName evidence="6">SAM domain-containing protein</fullName>
    </recommendedName>
</protein>
<organism evidence="4 5">
    <name type="scientific">Prymnesium parvum</name>
    <name type="common">Toxic golden alga</name>
    <dbReference type="NCBI Taxonomy" id="97485"/>
    <lineage>
        <taxon>Eukaryota</taxon>
        <taxon>Haptista</taxon>
        <taxon>Haptophyta</taxon>
        <taxon>Prymnesiophyceae</taxon>
        <taxon>Prymnesiales</taxon>
        <taxon>Prymnesiaceae</taxon>
        <taxon>Prymnesium</taxon>
    </lineage>
</organism>
<evidence type="ECO:0008006" key="6">
    <source>
        <dbReference type="Google" id="ProtNLM"/>
    </source>
</evidence>
<dbReference type="PANTHER" id="PTHR36681">
    <property type="entry name" value="NUCLEAR GTPASE, GERMINAL CENTER-ASSOCIATED, TANDEM DUPLICATE 3"/>
    <property type="match status" value="1"/>
</dbReference>
<dbReference type="InterPro" id="IPR045063">
    <property type="entry name" value="Dynamin_N"/>
</dbReference>
<dbReference type="Gene3D" id="3.40.50.300">
    <property type="entry name" value="P-loop containing nucleotide triphosphate hydrolases"/>
    <property type="match status" value="1"/>
</dbReference>
<evidence type="ECO:0000313" key="4">
    <source>
        <dbReference type="EMBL" id="KAL1521754.1"/>
    </source>
</evidence>